<proteinExistence type="predicted"/>
<accession>A0AA96V5F7</accession>
<dbReference type="Gene3D" id="3.40.50.300">
    <property type="entry name" value="P-loop containing nucleotide triphosphate hydrolases"/>
    <property type="match status" value="1"/>
</dbReference>
<dbReference type="Pfam" id="PF13671">
    <property type="entry name" value="AAA_33"/>
    <property type="match status" value="1"/>
</dbReference>
<evidence type="ECO:0000313" key="1">
    <source>
        <dbReference type="EMBL" id="WNY27024.1"/>
    </source>
</evidence>
<dbReference type="InterPro" id="IPR027417">
    <property type="entry name" value="P-loop_NTPase"/>
</dbReference>
<evidence type="ECO:0000313" key="2">
    <source>
        <dbReference type="Proteomes" id="UP001304970"/>
    </source>
</evidence>
<evidence type="ECO:0008006" key="3">
    <source>
        <dbReference type="Google" id="ProtNLM"/>
    </source>
</evidence>
<dbReference type="PANTHER" id="PTHR39206">
    <property type="entry name" value="SLL8004 PROTEIN"/>
    <property type="match status" value="1"/>
</dbReference>
<dbReference type="SUPFAM" id="SSF52540">
    <property type="entry name" value="P-loop containing nucleoside triphosphate hydrolases"/>
    <property type="match status" value="1"/>
</dbReference>
<dbReference type="PANTHER" id="PTHR39206:SF1">
    <property type="entry name" value="SLL8004 PROTEIN"/>
    <property type="match status" value="1"/>
</dbReference>
<gene>
    <name evidence="1" type="ORF">MsAm2_08080</name>
</gene>
<keyword evidence="2" id="KW-1185">Reference proteome</keyword>
<reference evidence="1 2" key="1">
    <citation type="submission" date="2023-07" db="EMBL/GenBank/DDBJ databases">
        <title>Closed genome sequence of Methanosarcinaceae archaeon Am2.</title>
        <authorList>
            <person name="Poehlein A."/>
            <person name="Protasov E."/>
            <person name="Platt K."/>
            <person name="Reeh H."/>
            <person name="Daniel R."/>
            <person name="Brune A."/>
        </authorList>
    </citation>
    <scope>NUCLEOTIDE SEQUENCE [LARGE SCALE GENOMIC DNA]</scope>
    <source>
        <strain evidence="1 2">Am2</strain>
    </source>
</reference>
<dbReference type="AlphaFoldDB" id="A0AA96V5F7"/>
<organism evidence="1 2">
    <name type="scientific">Methanolapillus ohkumae</name>
    <dbReference type="NCBI Taxonomy" id="3028298"/>
    <lineage>
        <taxon>Archaea</taxon>
        <taxon>Methanobacteriati</taxon>
        <taxon>Methanobacteriota</taxon>
        <taxon>Stenosarchaea group</taxon>
        <taxon>Methanomicrobia</taxon>
        <taxon>Methanosarcinales</taxon>
        <taxon>Methanosarcinaceae</taxon>
        <taxon>Methanolapillus</taxon>
    </lineage>
</organism>
<sequence length="244" mass="28243">MFQKLYLSCVLIVISKFYCFYRDDYKMTSLDKELFVFAGPNGSGKSTVIENHLVNKMCPEVYICPDHLVAPEKKNDLAAYVEAMKQAETLRFKALEEEKSFTFETVFSTKDKLDFLMTAKRLGYHITTIYITTSDPQINLNRIAERVKNGGHDVPSDKVLSRYEKTMRLMPEVLLKSDMAKVYDNSSSCPVLVFEKEECGDFLLLNREQRHSWVNKYITSYFDSNKIPISQDLNVLQTEKLKGF</sequence>
<name>A0AA96V5F7_9EURY</name>
<dbReference type="EMBL" id="CP131061">
    <property type="protein sequence ID" value="WNY27024.1"/>
    <property type="molecule type" value="Genomic_DNA"/>
</dbReference>
<dbReference type="Proteomes" id="UP001304970">
    <property type="component" value="Chromosome"/>
</dbReference>
<protein>
    <recommendedName>
        <fullName evidence="3">UDP-N-acetylglucosamine kinase</fullName>
    </recommendedName>
</protein>